<evidence type="ECO:0000256" key="12">
    <source>
        <dbReference type="ARBA" id="ARBA00022840"/>
    </source>
</evidence>
<dbReference type="PROSITE" id="PS50011">
    <property type="entry name" value="PROTEIN_KINASE_DOM"/>
    <property type="match status" value="1"/>
</dbReference>
<evidence type="ECO:0000256" key="17">
    <source>
        <dbReference type="SAM" id="MobiDB-lite"/>
    </source>
</evidence>
<feature type="region of interest" description="Disordered" evidence="17">
    <location>
        <begin position="837"/>
        <end position="860"/>
    </location>
</feature>
<feature type="compositionally biased region" description="Acidic residues" evidence="17">
    <location>
        <begin position="460"/>
        <end position="469"/>
    </location>
</feature>
<keyword evidence="9" id="KW-0677">Repeat</keyword>
<dbReference type="InterPro" id="IPR003591">
    <property type="entry name" value="Leu-rich_rpt_typical-subtyp"/>
</dbReference>
<dbReference type="Pfam" id="PF00560">
    <property type="entry name" value="LRR_1"/>
    <property type="match status" value="4"/>
</dbReference>
<dbReference type="FunFam" id="3.80.10.10:FF:000722">
    <property type="entry name" value="Leucine-rich repeat receptor-like protein kinase"/>
    <property type="match status" value="1"/>
</dbReference>
<evidence type="ECO:0000256" key="5">
    <source>
        <dbReference type="ARBA" id="ARBA00022614"/>
    </source>
</evidence>
<dbReference type="EC" id="2.7.11.1" evidence="2"/>
<feature type="region of interest" description="Disordered" evidence="17">
    <location>
        <begin position="666"/>
        <end position="704"/>
    </location>
</feature>
<dbReference type="InterPro" id="IPR013210">
    <property type="entry name" value="LRR_N_plant-typ"/>
</dbReference>
<keyword evidence="6" id="KW-0808">Transferase</keyword>
<reference evidence="21" key="1">
    <citation type="submission" date="2019-09" db="EMBL/GenBank/DDBJ databases">
        <title>Draft genome information of white flower Hibiscus syriacus.</title>
        <authorList>
            <person name="Kim Y.-M."/>
        </authorList>
    </citation>
    <scope>NUCLEOTIDE SEQUENCE [LARGE SCALE GENOMIC DNA]</scope>
    <source>
        <strain evidence="21">YM2019G1</strain>
    </source>
</reference>
<evidence type="ECO:0000256" key="18">
    <source>
        <dbReference type="SAM" id="Phobius"/>
    </source>
</evidence>
<comment type="catalytic activity">
    <reaction evidence="15">
        <text>L-threonyl-[protein] + ATP = O-phospho-L-threonyl-[protein] + ADP + H(+)</text>
        <dbReference type="Rhea" id="RHEA:46608"/>
        <dbReference type="Rhea" id="RHEA-COMP:11060"/>
        <dbReference type="Rhea" id="RHEA-COMP:11605"/>
        <dbReference type="ChEBI" id="CHEBI:15378"/>
        <dbReference type="ChEBI" id="CHEBI:30013"/>
        <dbReference type="ChEBI" id="CHEBI:30616"/>
        <dbReference type="ChEBI" id="CHEBI:61977"/>
        <dbReference type="ChEBI" id="CHEBI:456216"/>
        <dbReference type="EC" id="2.7.11.1"/>
    </reaction>
</comment>
<evidence type="ECO:0000256" key="1">
    <source>
        <dbReference type="ARBA" id="ARBA00004167"/>
    </source>
</evidence>
<dbReference type="FunFam" id="3.80.10.10:FF:000400">
    <property type="entry name" value="Nuclear pore complex protein NUP107"/>
    <property type="match status" value="1"/>
</dbReference>
<keyword evidence="3" id="KW-0723">Serine/threonine-protein kinase</keyword>
<dbReference type="AlphaFoldDB" id="A0A6A3C009"/>
<feature type="compositionally biased region" description="Polar residues" evidence="17">
    <location>
        <begin position="471"/>
        <end position="482"/>
    </location>
</feature>
<evidence type="ECO:0000256" key="10">
    <source>
        <dbReference type="ARBA" id="ARBA00022741"/>
    </source>
</evidence>
<keyword evidence="11" id="KW-0418">Kinase</keyword>
<dbReference type="InterPro" id="IPR032675">
    <property type="entry name" value="LRR_dom_sf"/>
</dbReference>
<keyword evidence="14 18" id="KW-0472">Membrane</keyword>
<sequence length="871" mass="95360">MSSISSFTLHLWWIVVLVLVVVQALGLNTDGVLLLSLKLFILGDPLNVLQSWNNSDQAPCSWNGVTCGRPDNDSDVYSRVTALSLPNCRLLGSIPSDLGMIQYLENLDLSNNSFNGSLPLSIFNATQLRSLDLSNNSISGFIPETIGRLRNLRFLNLSDNALTGTLPATLTTIQRVSSSFIFQCNTASVVDLSNNSISGFIPETIGRLRNLRFLNLSDNALTGTLPATLTTIRNLTVVSLKNNYLSGNLPTGFQSLQLLDLSSNLINGSLPPNFGGEKVSYLNVSYNRLSGEFPPQFAEKIPGNATIDLSFNNLRGEIPDSVVLKNQESKSFSENPDLCGEATRSHCPIPSSPTSPPAIATIPRTMDSDTPESSPGAKKQDESMLKAGTIVGIVVGDIAGIAFVIMVFILVYKLRKRKRVETATKQEANTGRDNLSITSSSSESKGFSRWSCLRKRGEHEEDPDTEEEQSGSKSQDNQWQQEQGEDKKGTLVTVDGEKQLELETLLKASAYILGATGSSIMYKVVLEDGTSLAVRRIGESSVDRFRDFENQVRVISKLIHPNLVKIRGFYWGVDEKLTIYDFVPNGSLANARYRKAGSSPCHLPWESRLKIAKGVARGLAYLHEKKHVHANLKPSNILLDTDMEAKIGDFGLERLVTGDTSSKAGISARNFGSKRSTASRESFQDLVGPSPSPSPSSLDVSPYHAPESLRSLKPHPKWDVFSFGIILLELLTGKVVVVDELGQGNGIVVEDKNKALRMADAAVRGNLEGKEDVLLLCFRASSKMVLETEQPSPLSQYYTKCKIQYEHPIQEFDTVNAKGEVGRQVATADNCSLEGKGQEAKGVQVTHQHPQPNQQGQRRCPQWGCRLCSRN</sequence>
<evidence type="ECO:0000256" key="6">
    <source>
        <dbReference type="ARBA" id="ARBA00022679"/>
    </source>
</evidence>
<keyword evidence="22" id="KW-1185">Reference proteome</keyword>
<evidence type="ECO:0000256" key="7">
    <source>
        <dbReference type="ARBA" id="ARBA00022692"/>
    </source>
</evidence>
<dbReference type="GO" id="GO:0016020">
    <property type="term" value="C:membrane"/>
    <property type="evidence" value="ECO:0007669"/>
    <property type="project" value="UniProtKB-SubCell"/>
</dbReference>
<dbReference type="SUPFAM" id="SSF52058">
    <property type="entry name" value="L domain-like"/>
    <property type="match status" value="1"/>
</dbReference>
<feature type="compositionally biased region" description="Polar residues" evidence="17">
    <location>
        <begin position="423"/>
        <end position="445"/>
    </location>
</feature>
<dbReference type="PANTHER" id="PTHR48007:SF47">
    <property type="entry name" value="PROTEIN KINASE DOMAIN-CONTAINING PROTEIN"/>
    <property type="match status" value="1"/>
</dbReference>
<evidence type="ECO:0000256" key="13">
    <source>
        <dbReference type="ARBA" id="ARBA00022989"/>
    </source>
</evidence>
<evidence type="ECO:0000256" key="4">
    <source>
        <dbReference type="ARBA" id="ARBA00022553"/>
    </source>
</evidence>
<feature type="domain" description="Protein kinase" evidence="20">
    <location>
        <begin position="507"/>
        <end position="810"/>
    </location>
</feature>
<dbReference type="InterPro" id="IPR046959">
    <property type="entry name" value="PRK1-6/SRF4-like"/>
</dbReference>
<keyword evidence="5" id="KW-0433">Leucine-rich repeat</keyword>
<dbReference type="GO" id="GO:0005524">
    <property type="term" value="F:ATP binding"/>
    <property type="evidence" value="ECO:0007669"/>
    <property type="project" value="UniProtKB-KW"/>
</dbReference>
<proteinExistence type="predicted"/>
<dbReference type="InterPro" id="IPR000719">
    <property type="entry name" value="Prot_kinase_dom"/>
</dbReference>
<evidence type="ECO:0000256" key="9">
    <source>
        <dbReference type="ARBA" id="ARBA00022737"/>
    </source>
</evidence>
<feature type="chain" id="PRO_5025522674" description="non-specific serine/threonine protein kinase" evidence="19">
    <location>
        <begin position="25"/>
        <end position="871"/>
    </location>
</feature>
<evidence type="ECO:0000313" key="22">
    <source>
        <dbReference type="Proteomes" id="UP000436088"/>
    </source>
</evidence>
<evidence type="ECO:0000313" key="21">
    <source>
        <dbReference type="EMBL" id="KAE8722385.1"/>
    </source>
</evidence>
<feature type="region of interest" description="Disordered" evidence="17">
    <location>
        <begin position="421"/>
        <end position="490"/>
    </location>
</feature>
<comment type="catalytic activity">
    <reaction evidence="16">
        <text>L-seryl-[protein] + ATP = O-phospho-L-seryl-[protein] + ADP + H(+)</text>
        <dbReference type="Rhea" id="RHEA:17989"/>
        <dbReference type="Rhea" id="RHEA-COMP:9863"/>
        <dbReference type="Rhea" id="RHEA-COMP:11604"/>
        <dbReference type="ChEBI" id="CHEBI:15378"/>
        <dbReference type="ChEBI" id="CHEBI:29999"/>
        <dbReference type="ChEBI" id="CHEBI:30616"/>
        <dbReference type="ChEBI" id="CHEBI:83421"/>
        <dbReference type="ChEBI" id="CHEBI:456216"/>
        <dbReference type="EC" id="2.7.11.1"/>
    </reaction>
</comment>
<evidence type="ECO:0000256" key="16">
    <source>
        <dbReference type="ARBA" id="ARBA00048679"/>
    </source>
</evidence>
<keyword evidence="8 19" id="KW-0732">Signal</keyword>
<dbReference type="EMBL" id="VEPZ02000562">
    <property type="protein sequence ID" value="KAE8722385.1"/>
    <property type="molecule type" value="Genomic_DNA"/>
</dbReference>
<dbReference type="PRINTS" id="PR00019">
    <property type="entry name" value="LEURICHRPT"/>
</dbReference>
<dbReference type="Pfam" id="PF08263">
    <property type="entry name" value="LRRNT_2"/>
    <property type="match status" value="1"/>
</dbReference>
<keyword evidence="12" id="KW-0067">ATP-binding</keyword>
<comment type="caution">
    <text evidence="21">The sequence shown here is derived from an EMBL/GenBank/DDBJ whole genome shotgun (WGS) entry which is preliminary data.</text>
</comment>
<feature type="signal peptide" evidence="19">
    <location>
        <begin position="1"/>
        <end position="24"/>
    </location>
</feature>
<dbReference type="Gene3D" id="3.30.200.20">
    <property type="entry name" value="Phosphorylase Kinase, domain 1"/>
    <property type="match status" value="1"/>
</dbReference>
<dbReference type="GO" id="GO:0004674">
    <property type="term" value="F:protein serine/threonine kinase activity"/>
    <property type="evidence" value="ECO:0007669"/>
    <property type="project" value="UniProtKB-KW"/>
</dbReference>
<dbReference type="Proteomes" id="UP000436088">
    <property type="component" value="Unassembled WGS sequence"/>
</dbReference>
<comment type="subcellular location">
    <subcellularLocation>
        <location evidence="1">Membrane</location>
        <topology evidence="1">Single-pass membrane protein</topology>
    </subcellularLocation>
</comment>
<evidence type="ECO:0000256" key="14">
    <source>
        <dbReference type="ARBA" id="ARBA00023136"/>
    </source>
</evidence>
<gene>
    <name evidence="21" type="ORF">F3Y22_tig00014064pilonHSYRG00075</name>
</gene>
<dbReference type="Pfam" id="PF13855">
    <property type="entry name" value="LRR_8"/>
    <property type="match status" value="1"/>
</dbReference>
<organism evidence="21 22">
    <name type="scientific">Hibiscus syriacus</name>
    <name type="common">Rose of Sharon</name>
    <dbReference type="NCBI Taxonomy" id="106335"/>
    <lineage>
        <taxon>Eukaryota</taxon>
        <taxon>Viridiplantae</taxon>
        <taxon>Streptophyta</taxon>
        <taxon>Embryophyta</taxon>
        <taxon>Tracheophyta</taxon>
        <taxon>Spermatophyta</taxon>
        <taxon>Magnoliopsida</taxon>
        <taxon>eudicotyledons</taxon>
        <taxon>Gunneridae</taxon>
        <taxon>Pentapetalae</taxon>
        <taxon>rosids</taxon>
        <taxon>malvids</taxon>
        <taxon>Malvales</taxon>
        <taxon>Malvaceae</taxon>
        <taxon>Malvoideae</taxon>
        <taxon>Hibiscus</taxon>
    </lineage>
</organism>
<evidence type="ECO:0000256" key="15">
    <source>
        <dbReference type="ARBA" id="ARBA00047899"/>
    </source>
</evidence>
<evidence type="ECO:0000256" key="8">
    <source>
        <dbReference type="ARBA" id="ARBA00022729"/>
    </source>
</evidence>
<dbReference type="FunFam" id="1.10.510.10:FF:001023">
    <property type="entry name" value="Os07g0541700 protein"/>
    <property type="match status" value="1"/>
</dbReference>
<dbReference type="Gene3D" id="3.80.10.10">
    <property type="entry name" value="Ribonuclease Inhibitor"/>
    <property type="match status" value="3"/>
</dbReference>
<feature type="transmembrane region" description="Helical" evidence="18">
    <location>
        <begin position="390"/>
        <end position="412"/>
    </location>
</feature>
<evidence type="ECO:0000259" key="20">
    <source>
        <dbReference type="PROSITE" id="PS50011"/>
    </source>
</evidence>
<evidence type="ECO:0000256" key="11">
    <source>
        <dbReference type="ARBA" id="ARBA00022777"/>
    </source>
</evidence>
<dbReference type="Pfam" id="PF00069">
    <property type="entry name" value="Pkinase"/>
    <property type="match status" value="1"/>
</dbReference>
<feature type="region of interest" description="Disordered" evidence="17">
    <location>
        <begin position="326"/>
        <end position="382"/>
    </location>
</feature>
<feature type="compositionally biased region" description="Polar residues" evidence="17">
    <location>
        <begin position="845"/>
        <end position="857"/>
    </location>
</feature>
<protein>
    <recommendedName>
        <fullName evidence="2">non-specific serine/threonine protein kinase</fullName>
        <ecNumber evidence="2">2.7.11.1</ecNumber>
    </recommendedName>
</protein>
<accession>A0A6A3C009</accession>
<dbReference type="InterPro" id="IPR011009">
    <property type="entry name" value="Kinase-like_dom_sf"/>
</dbReference>
<keyword evidence="4" id="KW-0597">Phosphoprotein</keyword>
<evidence type="ECO:0000256" key="2">
    <source>
        <dbReference type="ARBA" id="ARBA00012513"/>
    </source>
</evidence>
<evidence type="ECO:0000256" key="3">
    <source>
        <dbReference type="ARBA" id="ARBA00022527"/>
    </source>
</evidence>
<dbReference type="Gene3D" id="1.10.510.10">
    <property type="entry name" value="Transferase(Phosphotransferase) domain 1"/>
    <property type="match status" value="1"/>
</dbReference>
<keyword evidence="7 18" id="KW-0812">Transmembrane</keyword>
<keyword evidence="10" id="KW-0547">Nucleotide-binding</keyword>
<name>A0A6A3C009_HIBSY</name>
<dbReference type="InterPro" id="IPR001611">
    <property type="entry name" value="Leu-rich_rpt"/>
</dbReference>
<dbReference type="PANTHER" id="PTHR48007">
    <property type="entry name" value="LEUCINE-RICH REPEAT RECEPTOR-LIKE PROTEIN KINASE PXC1"/>
    <property type="match status" value="1"/>
</dbReference>
<keyword evidence="13 18" id="KW-1133">Transmembrane helix</keyword>
<dbReference type="SUPFAM" id="SSF56112">
    <property type="entry name" value="Protein kinase-like (PK-like)"/>
    <property type="match status" value="1"/>
</dbReference>
<evidence type="ECO:0000256" key="19">
    <source>
        <dbReference type="SAM" id="SignalP"/>
    </source>
</evidence>
<dbReference type="SMART" id="SM00369">
    <property type="entry name" value="LRR_TYP"/>
    <property type="match status" value="4"/>
</dbReference>